<evidence type="ECO:0000313" key="2">
    <source>
        <dbReference type="Proteomes" id="UP000241769"/>
    </source>
</evidence>
<reference evidence="1 2" key="1">
    <citation type="journal article" date="2018" name="Genome Biol. Evol.">
        <title>Multiple Roots of Fruiting Body Formation in Amoebozoa.</title>
        <authorList>
            <person name="Hillmann F."/>
            <person name="Forbes G."/>
            <person name="Novohradska S."/>
            <person name="Ferling I."/>
            <person name="Riege K."/>
            <person name="Groth M."/>
            <person name="Westermann M."/>
            <person name="Marz M."/>
            <person name="Spaller T."/>
            <person name="Winckler T."/>
            <person name="Schaap P."/>
            <person name="Glockner G."/>
        </authorList>
    </citation>
    <scope>NUCLEOTIDE SEQUENCE [LARGE SCALE GENOMIC DNA]</scope>
    <source>
        <strain evidence="1 2">Jena</strain>
    </source>
</reference>
<dbReference type="InParanoid" id="A0A2P6MVP3"/>
<name>A0A2P6MVP3_9EUKA</name>
<protein>
    <submittedName>
        <fullName evidence="1">Uncharacterized protein</fullName>
    </submittedName>
</protein>
<organism evidence="1 2">
    <name type="scientific">Planoprotostelium fungivorum</name>
    <dbReference type="NCBI Taxonomy" id="1890364"/>
    <lineage>
        <taxon>Eukaryota</taxon>
        <taxon>Amoebozoa</taxon>
        <taxon>Evosea</taxon>
        <taxon>Variosea</taxon>
        <taxon>Cavosteliida</taxon>
        <taxon>Cavosteliaceae</taxon>
        <taxon>Planoprotostelium</taxon>
    </lineage>
</organism>
<evidence type="ECO:0000313" key="1">
    <source>
        <dbReference type="EMBL" id="PRP75775.1"/>
    </source>
</evidence>
<keyword evidence="2" id="KW-1185">Reference proteome</keyword>
<accession>A0A2P6MVP3</accession>
<dbReference type="Proteomes" id="UP000241769">
    <property type="component" value="Unassembled WGS sequence"/>
</dbReference>
<proteinExistence type="predicted"/>
<gene>
    <name evidence="1" type="ORF">PROFUN_08769</name>
</gene>
<sequence length="73" mass="8145">MPVDTGMHFQRISTALSPIPKRPFYSFNSMLFCTKGRLQKYNPSAFAIIGSGFRFYSDINLTPLGATKPLLAN</sequence>
<comment type="caution">
    <text evidence="1">The sequence shown here is derived from an EMBL/GenBank/DDBJ whole genome shotgun (WGS) entry which is preliminary data.</text>
</comment>
<dbReference type="AlphaFoldDB" id="A0A2P6MVP3"/>
<dbReference type="EMBL" id="MDYQ01000362">
    <property type="protein sequence ID" value="PRP75775.1"/>
    <property type="molecule type" value="Genomic_DNA"/>
</dbReference>